<dbReference type="Pfam" id="PF17921">
    <property type="entry name" value="Integrase_H2C2"/>
    <property type="match status" value="1"/>
</dbReference>
<dbReference type="InterPro" id="IPR043502">
    <property type="entry name" value="DNA/RNA_pol_sf"/>
</dbReference>
<protein>
    <submittedName>
        <fullName evidence="5">Retrovirus-related Pol polyprotein from transposon</fullName>
    </submittedName>
</protein>
<accession>A0A1R1PJH9</accession>
<keyword evidence="1" id="KW-0862">Zinc</keyword>
<dbReference type="AlphaFoldDB" id="A0A1R1PJH9"/>
<dbReference type="PANTHER" id="PTHR37984:SF15">
    <property type="entry name" value="INTEGRASE CATALYTIC DOMAIN-CONTAINING PROTEIN"/>
    <property type="match status" value="1"/>
</dbReference>
<keyword evidence="6" id="KW-1185">Reference proteome</keyword>
<dbReference type="GO" id="GO:0016779">
    <property type="term" value="F:nucleotidyltransferase activity"/>
    <property type="evidence" value="ECO:0007669"/>
    <property type="project" value="UniProtKB-KW"/>
</dbReference>
<proteinExistence type="predicted"/>
<dbReference type="Gene3D" id="3.30.70.270">
    <property type="match status" value="1"/>
</dbReference>
<evidence type="ECO:0000259" key="3">
    <source>
        <dbReference type="PROSITE" id="PS50158"/>
    </source>
</evidence>
<dbReference type="Gene3D" id="2.40.70.10">
    <property type="entry name" value="Acid Proteases"/>
    <property type="match status" value="1"/>
</dbReference>
<dbReference type="EMBL" id="LSSK01000988">
    <property type="protein sequence ID" value="OMH81079.1"/>
    <property type="molecule type" value="Genomic_DNA"/>
</dbReference>
<dbReference type="FunFam" id="3.30.420.10:FF:000032">
    <property type="entry name" value="Retrovirus-related Pol polyprotein from transposon 297-like Protein"/>
    <property type="match status" value="1"/>
</dbReference>
<evidence type="ECO:0000256" key="1">
    <source>
        <dbReference type="PROSITE-ProRule" id="PRU00047"/>
    </source>
</evidence>
<evidence type="ECO:0000313" key="6">
    <source>
        <dbReference type="Proteomes" id="UP000188320"/>
    </source>
</evidence>
<name>A0A1R1PJH9_ZANCU</name>
<reference evidence="6" key="1">
    <citation type="submission" date="2017-01" db="EMBL/GenBank/DDBJ databases">
        <authorList>
            <person name="Wang Y."/>
            <person name="White M."/>
            <person name="Kvist S."/>
            <person name="Moncalvo J.-M."/>
        </authorList>
    </citation>
    <scope>NUCLEOTIDE SEQUENCE [LARGE SCALE GENOMIC DNA]</scope>
    <source>
        <strain evidence="6">COL-18-3</strain>
    </source>
</reference>
<dbReference type="Gene3D" id="3.30.420.10">
    <property type="entry name" value="Ribonuclease H-like superfamily/Ribonuclease H"/>
    <property type="match status" value="1"/>
</dbReference>
<dbReference type="Pfam" id="PF00665">
    <property type="entry name" value="rve"/>
    <property type="match status" value="1"/>
</dbReference>
<feature type="domain" description="CCHC-type" evidence="3">
    <location>
        <begin position="248"/>
        <end position="262"/>
    </location>
</feature>
<dbReference type="InterPro" id="IPR050951">
    <property type="entry name" value="Retrovirus_Pol_polyprotein"/>
</dbReference>
<dbReference type="SUPFAM" id="SSF50630">
    <property type="entry name" value="Acid proteases"/>
    <property type="match status" value="1"/>
</dbReference>
<dbReference type="GO" id="GO:0005634">
    <property type="term" value="C:nucleus"/>
    <property type="evidence" value="ECO:0007669"/>
    <property type="project" value="UniProtKB-ARBA"/>
</dbReference>
<dbReference type="InterPro" id="IPR043128">
    <property type="entry name" value="Rev_trsase/Diguanyl_cyclase"/>
</dbReference>
<feature type="region of interest" description="Disordered" evidence="2">
    <location>
        <begin position="158"/>
        <end position="202"/>
    </location>
</feature>
<dbReference type="InterPro" id="IPR041588">
    <property type="entry name" value="Integrase_H2C2"/>
</dbReference>
<evidence type="ECO:0000259" key="4">
    <source>
        <dbReference type="PROSITE" id="PS50994"/>
    </source>
</evidence>
<dbReference type="InterPro" id="IPR012337">
    <property type="entry name" value="RNaseH-like_sf"/>
</dbReference>
<dbReference type="Gene3D" id="1.10.340.70">
    <property type="match status" value="1"/>
</dbReference>
<feature type="compositionally biased region" description="Basic and acidic residues" evidence="2">
    <location>
        <begin position="171"/>
        <end position="202"/>
    </location>
</feature>
<organism evidence="5 6">
    <name type="scientific">Zancudomyces culisetae</name>
    <name type="common">Gut fungus</name>
    <name type="synonym">Smittium culisetae</name>
    <dbReference type="NCBI Taxonomy" id="1213189"/>
    <lineage>
        <taxon>Eukaryota</taxon>
        <taxon>Fungi</taxon>
        <taxon>Fungi incertae sedis</taxon>
        <taxon>Zoopagomycota</taxon>
        <taxon>Kickxellomycotina</taxon>
        <taxon>Harpellomycetes</taxon>
        <taxon>Harpellales</taxon>
        <taxon>Legeriomycetaceae</taxon>
        <taxon>Zancudomyces</taxon>
    </lineage>
</organism>
<dbReference type="InterPro" id="IPR036397">
    <property type="entry name" value="RNaseH_sf"/>
</dbReference>
<dbReference type="SUPFAM" id="SSF56672">
    <property type="entry name" value="DNA/RNA polymerases"/>
    <property type="match status" value="1"/>
</dbReference>
<feature type="domain" description="Integrase catalytic" evidence="4">
    <location>
        <begin position="737"/>
        <end position="897"/>
    </location>
</feature>
<comment type="caution">
    <text evidence="5">The sequence shown here is derived from an EMBL/GenBank/DDBJ whole genome shotgun (WGS) entry which is preliminary data.</text>
</comment>
<dbReference type="GO" id="GO:0004519">
    <property type="term" value="F:endonuclease activity"/>
    <property type="evidence" value="ECO:0007669"/>
    <property type="project" value="UniProtKB-KW"/>
</dbReference>
<sequence>MEKPVIFEAQGSLDPKEWIYRYKLIAKVNKWSDTDAIELIQLYLGKKELQWYKKNTKEFKDWDTLVTKFTEKYSSKEMNFVYWKKIQMIKQEDFASVEDFELELEELFEKAEVTDEGVKWNCLMNALSEKNKRKVLESDNKKWADAIKLIGKSEKIKEAVKPKPVKPKPLSSKDRLNEARKRFQDSKEKFEQRNKMREKAKQDNDYNDMMKQFEKLSVNVMNKVDEAVDRRFNNTRGRTYHDRFIPTCYHCGRKGHRRYECRHLVQRDTEEDTSSEDSDDLNCIEVEDVSCDEVFGADRVDKNKPAIGPYKKKEYLNNNINKFEVKPKENRIKNTKVIKPYKTIKEIEMKKAPTLRSRESDSKAKAYTKKKYTIKAAENTDSYSLKEDLGAVYPKISMIQLLEASPKLAKEMANLCKRVEDKEVNAIKYKETKTSNCKVTVEIFGQEVKTILDTGAACSVATPELVENWGLEVEQDSSQMIITADGSKHASLGKVLDVPIRIGKQIFNADLTVMERHDQSLILGTDWLVRHKATIDLEISQLIISNGELSVHLPLKTSKATVLTSYDESELYAIVKEKYIEVDNSLVDTDERIIKLVQHKICLPLTNLLKKNKEWTWSENEEKALDQLKQALLDAPDDTRTYTRVQNTKRYFLKDGSLYIKIGNTEKQVLNTDNASEEIYKVHFETHEGVENTYNRIKQLFHGKNLFKITKDIVKSCEVCQLYKGNKSKKNYLTTVEGNRPFEIWGIDAMGPINPVSKSGNRYILTAIDYCTKWPVALPVPNLLSSTIINFIIYKIVMDYGVPTQLVTDQGSSFMSEATKAVYKWLGIKHAPTSGYRPQSNGQVERLNRSIKSIMSKQIDEDYLNWDTYLWKTLLILRTLSSKTTGFTPAELLYGKDLTMAHNWTPANLIDTRNELVHHRIEFLSTGLKEIRELGLENSKVKKLKQKGYYDKKVKEKLFKKNDIVLKYIEGEKTKFQRIWKGPYKVEKILINGTYVIVDSEGNSELVNGDTIKLFHDSN</sequence>
<dbReference type="OrthoDB" id="5592268at2759"/>
<evidence type="ECO:0000256" key="2">
    <source>
        <dbReference type="SAM" id="MobiDB-lite"/>
    </source>
</evidence>
<dbReference type="PANTHER" id="PTHR37984">
    <property type="entry name" value="PROTEIN CBG26694"/>
    <property type="match status" value="1"/>
</dbReference>
<dbReference type="Proteomes" id="UP000188320">
    <property type="component" value="Unassembled WGS sequence"/>
</dbReference>
<dbReference type="CDD" id="cd00303">
    <property type="entry name" value="retropepsin_like"/>
    <property type="match status" value="1"/>
</dbReference>
<dbReference type="GO" id="GO:0003676">
    <property type="term" value="F:nucleic acid binding"/>
    <property type="evidence" value="ECO:0007669"/>
    <property type="project" value="InterPro"/>
</dbReference>
<keyword evidence="1" id="KW-0863">Zinc-finger</keyword>
<dbReference type="GO" id="GO:0008270">
    <property type="term" value="F:zinc ion binding"/>
    <property type="evidence" value="ECO:0007669"/>
    <property type="project" value="UniProtKB-KW"/>
</dbReference>
<evidence type="ECO:0000313" key="5">
    <source>
        <dbReference type="EMBL" id="OMH81079.1"/>
    </source>
</evidence>
<dbReference type="InterPro" id="IPR001878">
    <property type="entry name" value="Znf_CCHC"/>
</dbReference>
<dbReference type="Pfam" id="PF08284">
    <property type="entry name" value="RVP_2"/>
    <property type="match status" value="1"/>
</dbReference>
<dbReference type="PROSITE" id="PS50158">
    <property type="entry name" value="ZF_CCHC"/>
    <property type="match status" value="1"/>
</dbReference>
<dbReference type="InterPro" id="IPR021109">
    <property type="entry name" value="Peptidase_aspartic_dom_sf"/>
</dbReference>
<keyword evidence="1" id="KW-0479">Metal-binding</keyword>
<dbReference type="SUPFAM" id="SSF53098">
    <property type="entry name" value="Ribonuclease H-like"/>
    <property type="match status" value="1"/>
</dbReference>
<dbReference type="InterPro" id="IPR001584">
    <property type="entry name" value="Integrase_cat-core"/>
</dbReference>
<gene>
    <name evidence="5" type="ORF">AX774_g5470</name>
</gene>
<dbReference type="GO" id="GO:0015074">
    <property type="term" value="P:DNA integration"/>
    <property type="evidence" value="ECO:0007669"/>
    <property type="project" value="InterPro"/>
</dbReference>
<dbReference type="PROSITE" id="PS50994">
    <property type="entry name" value="INTEGRASE"/>
    <property type="match status" value="1"/>
</dbReference>